<proteinExistence type="predicted"/>
<evidence type="ECO:0000313" key="2">
    <source>
        <dbReference type="Proteomes" id="UP000245634"/>
    </source>
</evidence>
<dbReference type="Proteomes" id="UP000245634">
    <property type="component" value="Unassembled WGS sequence"/>
</dbReference>
<comment type="caution">
    <text evidence="1">The sequence shown here is derived from an EMBL/GenBank/DDBJ whole genome shotgun (WGS) entry which is preliminary data.</text>
</comment>
<keyword evidence="2" id="KW-1185">Reference proteome</keyword>
<name>A0A316DCU5_9BACL</name>
<gene>
    <name evidence="1" type="ORF">C7459_102288</name>
</gene>
<dbReference type="EMBL" id="QGGL01000002">
    <property type="protein sequence ID" value="PWK16041.1"/>
    <property type="molecule type" value="Genomic_DNA"/>
</dbReference>
<dbReference type="RefSeq" id="WP_170119244.1">
    <property type="nucleotide sequence ID" value="NZ_QGGL01000002.1"/>
</dbReference>
<organism evidence="1 2">
    <name type="scientific">Tumebacillus permanentifrigoris</name>
    <dbReference type="NCBI Taxonomy" id="378543"/>
    <lineage>
        <taxon>Bacteria</taxon>
        <taxon>Bacillati</taxon>
        <taxon>Bacillota</taxon>
        <taxon>Bacilli</taxon>
        <taxon>Bacillales</taxon>
        <taxon>Alicyclobacillaceae</taxon>
        <taxon>Tumebacillus</taxon>
    </lineage>
</organism>
<accession>A0A316DCU5</accession>
<sequence>MNVGSVGQAVDLWALKQVLAAGQSQAMQSVSLQIVNNLNASLDPNLGQSLDISV</sequence>
<evidence type="ECO:0000313" key="1">
    <source>
        <dbReference type="EMBL" id="PWK16041.1"/>
    </source>
</evidence>
<dbReference type="AlphaFoldDB" id="A0A316DCU5"/>
<reference evidence="1 2" key="1">
    <citation type="submission" date="2018-05" db="EMBL/GenBank/DDBJ databases">
        <title>Genomic Encyclopedia of Type Strains, Phase IV (KMG-IV): sequencing the most valuable type-strain genomes for metagenomic binning, comparative biology and taxonomic classification.</title>
        <authorList>
            <person name="Goeker M."/>
        </authorList>
    </citation>
    <scope>NUCLEOTIDE SEQUENCE [LARGE SCALE GENOMIC DNA]</scope>
    <source>
        <strain evidence="1 2">DSM 18773</strain>
    </source>
</reference>
<protein>
    <submittedName>
        <fullName evidence="1">Uncharacterized protein</fullName>
    </submittedName>
</protein>